<sequence length="79" mass="8795">MPYTVIFTVNMASRKNNVTILKSVGCIICITDKTVVQGTGISYAKPARPTLSFRFEDGFSDLRKYIFEAVNMSPKKPGM</sequence>
<dbReference type="OrthoDB" id="940904at2"/>
<accession>A0A3P1BQ84</accession>
<reference evidence="1 2" key="1">
    <citation type="submission" date="2018-11" db="EMBL/GenBank/DDBJ databases">
        <authorList>
            <person name="Zhou Z."/>
            <person name="Wang G."/>
        </authorList>
    </citation>
    <scope>NUCLEOTIDE SEQUENCE [LARGE SCALE GENOMIC DNA]</scope>
    <source>
        <strain evidence="1 2">KCTC52004</strain>
    </source>
</reference>
<name>A0A3P1BQ84_9BACT</name>
<gene>
    <name evidence="1" type="ORF">EHT25_20615</name>
</gene>
<protein>
    <submittedName>
        <fullName evidence="1">Uncharacterized protein</fullName>
    </submittedName>
</protein>
<dbReference type="EMBL" id="RQJO01000009">
    <property type="protein sequence ID" value="RRB02844.1"/>
    <property type="molecule type" value="Genomic_DNA"/>
</dbReference>
<evidence type="ECO:0000313" key="2">
    <source>
        <dbReference type="Proteomes" id="UP000271925"/>
    </source>
</evidence>
<proteinExistence type="predicted"/>
<comment type="caution">
    <text evidence="1">The sequence shown here is derived from an EMBL/GenBank/DDBJ whole genome shotgun (WGS) entry which is preliminary data.</text>
</comment>
<evidence type="ECO:0000313" key="1">
    <source>
        <dbReference type="EMBL" id="RRB02844.1"/>
    </source>
</evidence>
<dbReference type="RefSeq" id="WP_124877007.1">
    <property type="nucleotide sequence ID" value="NZ_RQJO01000009.1"/>
</dbReference>
<organism evidence="1 2">
    <name type="scientific">Larkinella rosea</name>
    <dbReference type="NCBI Taxonomy" id="2025312"/>
    <lineage>
        <taxon>Bacteria</taxon>
        <taxon>Pseudomonadati</taxon>
        <taxon>Bacteroidota</taxon>
        <taxon>Cytophagia</taxon>
        <taxon>Cytophagales</taxon>
        <taxon>Spirosomataceae</taxon>
        <taxon>Larkinella</taxon>
    </lineage>
</organism>
<keyword evidence="2" id="KW-1185">Reference proteome</keyword>
<dbReference type="AlphaFoldDB" id="A0A3P1BQ84"/>
<dbReference type="Proteomes" id="UP000271925">
    <property type="component" value="Unassembled WGS sequence"/>
</dbReference>